<dbReference type="GO" id="GO:0008170">
    <property type="term" value="F:N-methyltransferase activity"/>
    <property type="evidence" value="ECO:0007669"/>
    <property type="project" value="UniProtKB-ARBA"/>
</dbReference>
<keyword evidence="1 4" id="KW-0489">Methyltransferase</keyword>
<gene>
    <name evidence="4" type="ORF">HKX39_03595</name>
</gene>
<evidence type="ECO:0000313" key="4">
    <source>
        <dbReference type="EMBL" id="NOL51257.1"/>
    </source>
</evidence>
<protein>
    <submittedName>
        <fullName evidence="4">Methyltransferase</fullName>
    </submittedName>
</protein>
<evidence type="ECO:0000313" key="5">
    <source>
        <dbReference type="Proteomes" id="UP000537862"/>
    </source>
</evidence>
<dbReference type="Gene3D" id="3.40.50.150">
    <property type="entry name" value="Vaccinia Virus protein VP39"/>
    <property type="match status" value="1"/>
</dbReference>
<dbReference type="CDD" id="cd02440">
    <property type="entry name" value="AdoMet_MTases"/>
    <property type="match status" value="1"/>
</dbReference>
<evidence type="ECO:0000259" key="3">
    <source>
        <dbReference type="Pfam" id="PF05175"/>
    </source>
</evidence>
<keyword evidence="2" id="KW-0949">S-adenosyl-L-methionine</keyword>
<dbReference type="PANTHER" id="PTHR47739:SF1">
    <property type="entry name" value="TRNA1(VAL) (ADENINE(37)-N6)-METHYLTRANSFERASE"/>
    <property type="match status" value="1"/>
</dbReference>
<dbReference type="GO" id="GO:0008757">
    <property type="term" value="F:S-adenosylmethionine-dependent methyltransferase activity"/>
    <property type="evidence" value="ECO:0007669"/>
    <property type="project" value="UniProtKB-ARBA"/>
</dbReference>
<proteinExistence type="predicted"/>
<dbReference type="InterPro" id="IPR029063">
    <property type="entry name" value="SAM-dependent_MTases_sf"/>
</dbReference>
<dbReference type="Pfam" id="PF05175">
    <property type="entry name" value="MTS"/>
    <property type="match status" value="1"/>
</dbReference>
<evidence type="ECO:0000256" key="2">
    <source>
        <dbReference type="ARBA" id="ARBA00022691"/>
    </source>
</evidence>
<dbReference type="PROSITE" id="PS00092">
    <property type="entry name" value="N6_MTASE"/>
    <property type="match status" value="1"/>
</dbReference>
<dbReference type="AlphaFoldDB" id="A0A849P8H5"/>
<dbReference type="RefSeq" id="WP_171679955.1">
    <property type="nucleotide sequence ID" value="NZ_JABGBN010000002.1"/>
</dbReference>
<keyword evidence="4" id="KW-0808">Transferase</keyword>
<feature type="domain" description="Methyltransferase small" evidence="3">
    <location>
        <begin position="193"/>
        <end position="307"/>
    </location>
</feature>
<dbReference type="EMBL" id="JABGBN010000002">
    <property type="protein sequence ID" value="NOL51257.1"/>
    <property type="molecule type" value="Genomic_DNA"/>
</dbReference>
<dbReference type="InterPro" id="IPR007848">
    <property type="entry name" value="Small_mtfrase_dom"/>
</dbReference>
<sequence length="377" mass="41843">MTSYLFIEGERLAWQSESQAKVPKNCIYVDDTLRADEALRLARAGTAMLWQGDFQNAKQLLAAMARKIDSKKPKIAPTAKEQFHLYRLAQAQKAQILGMLLIRIESDFTVVLKRAPDIRLAAQQVWHWQEPFVVSLRELLGIIGAYEWRKNGVSVPALGDKAKIYPYYGVFSPIRGEYLDLVATTPLPATCCQAMEIGVGTGVLSAILAKRGVELVIATDIADRAIECARFNIAQLGYADKVRILKQAFFPQESVDLIVCNPPWLPAKASTSLEAAVYDPDSQMLKGFLSGVANHLNSDGQAWLIISDLAERLGLRAEGELLGWIEAAGLSLAARYDTRPKHKKAQESMDPLSQARREEVTSLWVLKKYQPKAGICE</sequence>
<dbReference type="SUPFAM" id="SSF53335">
    <property type="entry name" value="S-adenosyl-L-methionine-dependent methyltransferases"/>
    <property type="match status" value="1"/>
</dbReference>
<comment type="caution">
    <text evidence="4">The sequence shown here is derived from an EMBL/GenBank/DDBJ whole genome shotgun (WGS) entry which is preliminary data.</text>
</comment>
<dbReference type="GO" id="GO:0032259">
    <property type="term" value="P:methylation"/>
    <property type="evidence" value="ECO:0007669"/>
    <property type="project" value="UniProtKB-KW"/>
</dbReference>
<organism evidence="4 5">
    <name type="scientific">Pelistega suis</name>
    <dbReference type="NCBI Taxonomy" id="1631957"/>
    <lineage>
        <taxon>Bacteria</taxon>
        <taxon>Pseudomonadati</taxon>
        <taxon>Pseudomonadota</taxon>
        <taxon>Betaproteobacteria</taxon>
        <taxon>Burkholderiales</taxon>
        <taxon>Alcaligenaceae</taxon>
        <taxon>Pelistega</taxon>
    </lineage>
</organism>
<dbReference type="InterPro" id="IPR050210">
    <property type="entry name" value="tRNA_Adenine-N(6)_MTase"/>
</dbReference>
<dbReference type="InterPro" id="IPR002052">
    <property type="entry name" value="DNA_methylase_N6_adenine_CS"/>
</dbReference>
<accession>A0A849P8H5</accession>
<dbReference type="Proteomes" id="UP000537862">
    <property type="component" value="Unassembled WGS sequence"/>
</dbReference>
<name>A0A849P8H5_9BURK</name>
<keyword evidence="5" id="KW-1185">Reference proteome</keyword>
<dbReference type="GO" id="GO:0003676">
    <property type="term" value="F:nucleic acid binding"/>
    <property type="evidence" value="ECO:0007669"/>
    <property type="project" value="InterPro"/>
</dbReference>
<evidence type="ECO:0000256" key="1">
    <source>
        <dbReference type="ARBA" id="ARBA00022603"/>
    </source>
</evidence>
<reference evidence="4 5" key="1">
    <citation type="submission" date="2020-05" db="EMBL/GenBank/DDBJ databases">
        <authorList>
            <person name="Niu N."/>
        </authorList>
    </citation>
    <scope>NUCLEOTIDE SEQUENCE [LARGE SCALE GENOMIC DNA]</scope>
    <source>
        <strain evidence="4 5">3340-03</strain>
    </source>
</reference>
<dbReference type="PANTHER" id="PTHR47739">
    <property type="entry name" value="TRNA1(VAL) (ADENINE(37)-N6)-METHYLTRANSFERASE"/>
    <property type="match status" value="1"/>
</dbReference>